<accession>A0A8J2YRV1</accession>
<dbReference type="RefSeq" id="WP_189044568.1">
    <property type="nucleotide sequence ID" value="NZ_BMJQ01000004.1"/>
</dbReference>
<keyword evidence="2" id="KW-1185">Reference proteome</keyword>
<proteinExistence type="predicted"/>
<reference evidence="1" key="1">
    <citation type="journal article" date="2014" name="Int. J. Syst. Evol. Microbiol.">
        <title>Complete genome sequence of Corynebacterium casei LMG S-19264T (=DSM 44701T), isolated from a smear-ripened cheese.</title>
        <authorList>
            <consortium name="US DOE Joint Genome Institute (JGI-PGF)"/>
            <person name="Walter F."/>
            <person name="Albersmeier A."/>
            <person name="Kalinowski J."/>
            <person name="Ruckert C."/>
        </authorList>
    </citation>
    <scope>NUCLEOTIDE SEQUENCE</scope>
    <source>
        <strain evidence="1">CGMCC 1.15725</strain>
    </source>
</reference>
<protein>
    <submittedName>
        <fullName evidence="1">Uncharacterized protein</fullName>
    </submittedName>
</protein>
<sequence>MKPRVLLYIVLALPLTVLGQPLHAAEILWLGTWKLDRAHSQLIGATIQIARIPTGYHFDFGAAAFDIGDDGRFYPTVSGRTTSLKAISDNKWKRIHRNNGREVDRSLIIVSPDQQTLTIDTKAILPDGGEERSQDILQRVGDGRGLAGTWRSTKPGLDVAETMTLTALSDGRIRWARLEDGNFFDVAPNGPPAINQGPRAVSTVKLAVQTVSPTEMRWTETVDDKPFMYGIDNLATDGSLIETSWTAQLPAERQKAVYRPQ</sequence>
<gene>
    <name evidence="1" type="ORF">GCM10011611_16530</name>
</gene>
<dbReference type="Proteomes" id="UP000646365">
    <property type="component" value="Unassembled WGS sequence"/>
</dbReference>
<comment type="caution">
    <text evidence="1">The sequence shown here is derived from an EMBL/GenBank/DDBJ whole genome shotgun (WGS) entry which is preliminary data.</text>
</comment>
<dbReference type="AlphaFoldDB" id="A0A8J2YRV1"/>
<name>A0A8J2YRV1_9PROT</name>
<reference evidence="1" key="2">
    <citation type="submission" date="2020-09" db="EMBL/GenBank/DDBJ databases">
        <authorList>
            <person name="Sun Q."/>
            <person name="Zhou Y."/>
        </authorList>
    </citation>
    <scope>NUCLEOTIDE SEQUENCE</scope>
    <source>
        <strain evidence="1">CGMCC 1.15725</strain>
    </source>
</reference>
<dbReference type="EMBL" id="BMJQ01000004">
    <property type="protein sequence ID" value="GGF11550.1"/>
    <property type="molecule type" value="Genomic_DNA"/>
</dbReference>
<evidence type="ECO:0000313" key="1">
    <source>
        <dbReference type="EMBL" id="GGF11550.1"/>
    </source>
</evidence>
<evidence type="ECO:0000313" key="2">
    <source>
        <dbReference type="Proteomes" id="UP000646365"/>
    </source>
</evidence>
<organism evidence="1 2">
    <name type="scientific">Aliidongia dinghuensis</name>
    <dbReference type="NCBI Taxonomy" id="1867774"/>
    <lineage>
        <taxon>Bacteria</taxon>
        <taxon>Pseudomonadati</taxon>
        <taxon>Pseudomonadota</taxon>
        <taxon>Alphaproteobacteria</taxon>
        <taxon>Rhodospirillales</taxon>
        <taxon>Dongiaceae</taxon>
        <taxon>Aliidongia</taxon>
    </lineage>
</organism>